<sequence length="67" mass="7416">MTIINAQADPLRSDEETLAAVLRRAGVPVEQRVFEGTTHEFFGMGKVVPAALQAEQYAVRRMQADLD</sequence>
<dbReference type="InterPro" id="IPR029058">
    <property type="entry name" value="AB_hydrolase_fold"/>
</dbReference>
<dbReference type="KEGG" id="cman:A9D14_03455"/>
<dbReference type="Gene3D" id="3.40.50.1820">
    <property type="entry name" value="alpha/beta hydrolase"/>
    <property type="match status" value="1"/>
</dbReference>
<dbReference type="Pfam" id="PF07859">
    <property type="entry name" value="Abhydrolase_3"/>
    <property type="match status" value="1"/>
</dbReference>
<organism evidence="2 3">
    <name type="scientific">Croceicoccus marinus</name>
    <dbReference type="NCBI Taxonomy" id="450378"/>
    <lineage>
        <taxon>Bacteria</taxon>
        <taxon>Pseudomonadati</taxon>
        <taxon>Pseudomonadota</taxon>
        <taxon>Alphaproteobacteria</taxon>
        <taxon>Sphingomonadales</taxon>
        <taxon>Erythrobacteraceae</taxon>
        <taxon>Croceicoccus</taxon>
    </lineage>
</organism>
<evidence type="ECO:0000259" key="1">
    <source>
        <dbReference type="Pfam" id="PF07859"/>
    </source>
</evidence>
<dbReference type="STRING" id="450378.GCA_001661675_00689"/>
<dbReference type="GO" id="GO:0016787">
    <property type="term" value="F:hydrolase activity"/>
    <property type="evidence" value="ECO:0007669"/>
    <property type="project" value="InterPro"/>
</dbReference>
<protein>
    <recommendedName>
        <fullName evidence="1">Alpha/beta hydrolase fold-3 domain-containing protein</fullName>
    </recommendedName>
</protein>
<evidence type="ECO:0000313" key="2">
    <source>
        <dbReference type="EMBL" id="ARU15402.1"/>
    </source>
</evidence>
<gene>
    <name evidence="2" type="ORF">A9D14_03455</name>
</gene>
<dbReference type="Proteomes" id="UP000195807">
    <property type="component" value="Chromosome"/>
</dbReference>
<dbReference type="EMBL" id="CP019602">
    <property type="protein sequence ID" value="ARU15402.1"/>
    <property type="molecule type" value="Genomic_DNA"/>
</dbReference>
<evidence type="ECO:0000313" key="3">
    <source>
        <dbReference type="Proteomes" id="UP000195807"/>
    </source>
</evidence>
<keyword evidence="3" id="KW-1185">Reference proteome</keyword>
<dbReference type="InterPro" id="IPR013094">
    <property type="entry name" value="AB_hydrolase_3"/>
</dbReference>
<reference evidence="2 3" key="1">
    <citation type="submission" date="2017-01" db="EMBL/GenBank/DDBJ databases">
        <title>Complete genome sequence of esterase-producing bacterium Croceicoccus marinus E4A9.</title>
        <authorList>
            <person name="Wu Y.-H."/>
            <person name="Cheng H."/>
            <person name="Xu L."/>
            <person name="Huo Y.-Y."/>
            <person name="Wang C.-S."/>
            <person name="Xu X.-W."/>
        </authorList>
    </citation>
    <scope>NUCLEOTIDE SEQUENCE [LARGE SCALE GENOMIC DNA]</scope>
    <source>
        <strain evidence="2 3">E4A9</strain>
    </source>
</reference>
<proteinExistence type="predicted"/>
<name>A0A1Z1F9H5_9SPHN</name>
<accession>A0A1Z1F9H5</accession>
<dbReference type="AlphaFoldDB" id="A0A1Z1F9H5"/>
<dbReference type="SUPFAM" id="SSF53474">
    <property type="entry name" value="alpha/beta-Hydrolases"/>
    <property type="match status" value="1"/>
</dbReference>
<feature type="domain" description="Alpha/beta hydrolase fold-3" evidence="1">
    <location>
        <begin position="2"/>
        <end position="42"/>
    </location>
</feature>